<dbReference type="RefSeq" id="XP_002112989.1">
    <property type="nucleotide sequence ID" value="XM_002112953.1"/>
</dbReference>
<dbReference type="eggNOG" id="KOG4623">
    <property type="taxonomic scope" value="Eukaryota"/>
</dbReference>
<dbReference type="Proteomes" id="UP000009022">
    <property type="component" value="Unassembled WGS sequence"/>
</dbReference>
<protein>
    <recommendedName>
        <fullName evidence="8">Ima1 N-terminal domain-containing protein</fullName>
    </recommendedName>
</protein>
<feature type="domain" description="Ima1 N-terminal" evidence="8">
    <location>
        <begin position="59"/>
        <end position="182"/>
    </location>
</feature>
<dbReference type="OrthoDB" id="5966927at2759"/>
<accession>B3RWA0</accession>
<dbReference type="InterPro" id="IPR018617">
    <property type="entry name" value="Ima1_N"/>
</dbReference>
<keyword evidence="5 7" id="KW-0472">Membrane</keyword>
<evidence type="ECO:0000313" key="10">
    <source>
        <dbReference type="Proteomes" id="UP000009022"/>
    </source>
</evidence>
<proteinExistence type="inferred from homology"/>
<evidence type="ECO:0000256" key="3">
    <source>
        <dbReference type="ARBA" id="ARBA00022692"/>
    </source>
</evidence>
<dbReference type="KEGG" id="tad:TRIADDRAFT_56675"/>
<dbReference type="HOGENOM" id="CLU_656097_0_0_1"/>
<dbReference type="STRING" id="10228.B3RWA0"/>
<dbReference type="GO" id="GO:0031965">
    <property type="term" value="C:nuclear membrane"/>
    <property type="evidence" value="ECO:0000318"/>
    <property type="project" value="GO_Central"/>
</dbReference>
<keyword evidence="6" id="KW-0539">Nucleus</keyword>
<evidence type="ECO:0000256" key="6">
    <source>
        <dbReference type="ARBA" id="ARBA00023242"/>
    </source>
</evidence>
<evidence type="ECO:0000256" key="5">
    <source>
        <dbReference type="ARBA" id="ARBA00023136"/>
    </source>
</evidence>
<dbReference type="InterPro" id="IPR040041">
    <property type="entry name" value="TMEM201"/>
</dbReference>
<evidence type="ECO:0000259" key="8">
    <source>
        <dbReference type="Pfam" id="PF09779"/>
    </source>
</evidence>
<dbReference type="PANTHER" id="PTHR28646">
    <property type="entry name" value="TRANSMEMBRANE PROTEIN 201"/>
    <property type="match status" value="1"/>
</dbReference>
<dbReference type="PANTHER" id="PTHR28646:SF1">
    <property type="entry name" value="TRANSMEMBRANE PROTEIN 201"/>
    <property type="match status" value="1"/>
</dbReference>
<evidence type="ECO:0000256" key="4">
    <source>
        <dbReference type="ARBA" id="ARBA00022989"/>
    </source>
</evidence>
<dbReference type="GO" id="GO:0030473">
    <property type="term" value="P:nuclear migration along microtubule"/>
    <property type="evidence" value="ECO:0000318"/>
    <property type="project" value="GO_Central"/>
</dbReference>
<sequence length="419" mass="48851">MNDYVPSSAINLLDLLHQFWHFMRQNWMVNQYEDWTRFYLCVPAIFFALFWIFPWRRRNCWFCNRNNWVATSQRNSWYCQFCSQYNGFNADGGYNKEINEMVNGNHEYADTIVMNRNSSNVKQPATPLTMRATLCIECYRKQEIIINQIAKFPEKYDNNQPFEAFKAALEKQYPLCKSCQCIVKRHLTLQNRFIKSEILKESLKKSMMKKYAPTNRRPPKVMIVIQFMVLFCSCLLLAKTMSTIIANCKFEAGIVCNYTQNRLRKHKFRRLNSKSDTNDTSDSSLSESWMPQLEQSSMLNNGLPSNVDNLFDSLESLNIGARQSRMPEYRNVFYSNTNLANNVTYESGQNMDNHTRSCTSNCPNNKEIAAISTLVPKLLVTNDNKPLILRHVTLNSRVYLVSNTLYSISPSGLDYINSL</sequence>
<evidence type="ECO:0000256" key="2">
    <source>
        <dbReference type="ARBA" id="ARBA00007600"/>
    </source>
</evidence>
<evidence type="ECO:0000256" key="7">
    <source>
        <dbReference type="SAM" id="Phobius"/>
    </source>
</evidence>
<dbReference type="EMBL" id="DS985245">
    <property type="protein sequence ID" value="EDV25099.1"/>
    <property type="molecule type" value="Genomic_DNA"/>
</dbReference>
<gene>
    <name evidence="9" type="ORF">TRIADDRAFT_56675</name>
</gene>
<dbReference type="GO" id="GO:0051015">
    <property type="term" value="F:actin filament binding"/>
    <property type="evidence" value="ECO:0000318"/>
    <property type="project" value="GO_Central"/>
</dbReference>
<feature type="transmembrane region" description="Helical" evidence="7">
    <location>
        <begin position="221"/>
        <end position="238"/>
    </location>
</feature>
<comment type="similarity">
    <text evidence="2">Belongs to the TMEM201 family.</text>
</comment>
<reference evidence="9 10" key="1">
    <citation type="journal article" date="2008" name="Nature">
        <title>The Trichoplax genome and the nature of placozoans.</title>
        <authorList>
            <person name="Srivastava M."/>
            <person name="Begovic E."/>
            <person name="Chapman J."/>
            <person name="Putnam N.H."/>
            <person name="Hellsten U."/>
            <person name="Kawashima T."/>
            <person name="Kuo A."/>
            <person name="Mitros T."/>
            <person name="Salamov A."/>
            <person name="Carpenter M.L."/>
            <person name="Signorovitch A.Y."/>
            <person name="Moreno M.A."/>
            <person name="Kamm K."/>
            <person name="Grimwood J."/>
            <person name="Schmutz J."/>
            <person name="Shapiro H."/>
            <person name="Grigoriev I.V."/>
            <person name="Buss L.W."/>
            <person name="Schierwater B."/>
            <person name="Dellaporta S.L."/>
            <person name="Rokhsar D.S."/>
        </authorList>
    </citation>
    <scope>NUCLEOTIDE SEQUENCE [LARGE SCALE GENOMIC DNA]</scope>
    <source>
        <strain evidence="9 10">Grell-BS-1999</strain>
    </source>
</reference>
<evidence type="ECO:0000313" key="9">
    <source>
        <dbReference type="EMBL" id="EDV25099.1"/>
    </source>
</evidence>
<dbReference type="GO" id="GO:0005521">
    <property type="term" value="F:lamin binding"/>
    <property type="evidence" value="ECO:0000318"/>
    <property type="project" value="GO_Central"/>
</dbReference>
<feature type="transmembrane region" description="Helical" evidence="7">
    <location>
        <begin position="37"/>
        <end position="55"/>
    </location>
</feature>
<name>B3RWA0_TRIAD</name>
<organism evidence="9 10">
    <name type="scientific">Trichoplax adhaerens</name>
    <name type="common">Trichoplax reptans</name>
    <dbReference type="NCBI Taxonomy" id="10228"/>
    <lineage>
        <taxon>Eukaryota</taxon>
        <taxon>Metazoa</taxon>
        <taxon>Placozoa</taxon>
        <taxon>Uniplacotomia</taxon>
        <taxon>Trichoplacea</taxon>
        <taxon>Trichoplacidae</taxon>
        <taxon>Trichoplax</taxon>
    </lineage>
</organism>
<keyword evidence="4 7" id="KW-1133">Transmembrane helix</keyword>
<dbReference type="Pfam" id="PF09779">
    <property type="entry name" value="Ima1_N"/>
    <property type="match status" value="1"/>
</dbReference>
<dbReference type="CTD" id="6753759"/>
<keyword evidence="3 7" id="KW-0812">Transmembrane</keyword>
<dbReference type="GO" id="GO:0005637">
    <property type="term" value="C:nuclear inner membrane"/>
    <property type="evidence" value="ECO:0007669"/>
    <property type="project" value="UniProtKB-SubCell"/>
</dbReference>
<comment type="subcellular location">
    <subcellularLocation>
        <location evidence="1">Nucleus inner membrane</location>
        <topology evidence="1">Multi-pass membrane protein</topology>
    </subcellularLocation>
</comment>
<dbReference type="InParanoid" id="B3RWA0"/>
<dbReference type="GeneID" id="6753759"/>
<dbReference type="AlphaFoldDB" id="B3RWA0"/>
<keyword evidence="10" id="KW-1185">Reference proteome</keyword>
<evidence type="ECO:0000256" key="1">
    <source>
        <dbReference type="ARBA" id="ARBA00004473"/>
    </source>
</evidence>